<feature type="chain" id="PRO_5036260583" evidence="1">
    <location>
        <begin position="26"/>
        <end position="171"/>
    </location>
</feature>
<dbReference type="EMBL" id="HBUE01013834">
    <property type="protein sequence ID" value="CAG6449747.1"/>
    <property type="molecule type" value="Transcribed_RNA"/>
</dbReference>
<dbReference type="AlphaFoldDB" id="A0A8D8DPS6"/>
<organism evidence="2">
    <name type="scientific">Culex pipiens</name>
    <name type="common">House mosquito</name>
    <dbReference type="NCBI Taxonomy" id="7175"/>
    <lineage>
        <taxon>Eukaryota</taxon>
        <taxon>Metazoa</taxon>
        <taxon>Ecdysozoa</taxon>
        <taxon>Arthropoda</taxon>
        <taxon>Hexapoda</taxon>
        <taxon>Insecta</taxon>
        <taxon>Pterygota</taxon>
        <taxon>Neoptera</taxon>
        <taxon>Endopterygota</taxon>
        <taxon>Diptera</taxon>
        <taxon>Nematocera</taxon>
        <taxon>Culicoidea</taxon>
        <taxon>Culicidae</taxon>
        <taxon>Culicinae</taxon>
        <taxon>Culicini</taxon>
        <taxon>Culex</taxon>
        <taxon>Culex</taxon>
    </lineage>
</organism>
<name>A0A8D8DPS6_CULPI</name>
<evidence type="ECO:0000313" key="2">
    <source>
        <dbReference type="EMBL" id="CAG6513877.1"/>
    </source>
</evidence>
<dbReference type="EMBL" id="HBUE01013835">
    <property type="protein sequence ID" value="CAG6449748.1"/>
    <property type="molecule type" value="Transcribed_RNA"/>
</dbReference>
<dbReference type="EMBL" id="HBUE01168701">
    <property type="protein sequence ID" value="CAG6513877.1"/>
    <property type="molecule type" value="Transcribed_RNA"/>
</dbReference>
<keyword evidence="1" id="KW-0732">Signal</keyword>
<sequence length="171" mass="17574">MSFRVTWSALRSNVARRSWIWLALAELPATAALVDGVAGLTAAFEQDGCSVIIFSASSSISLNSSFPSGGNSSFSTCLTASLPFAAGSLSENPRKPSGLLSPGCATALALWMMVPLPVGRSKSGASKSIISDGAIWGINNGGGTVNARGISIGGCFMPCLPCGDCCQLFWF</sequence>
<accession>A0A8D8DPS6</accession>
<evidence type="ECO:0000256" key="1">
    <source>
        <dbReference type="SAM" id="SignalP"/>
    </source>
</evidence>
<protein>
    <submittedName>
        <fullName evidence="2">(northern house mosquito) hypothetical protein</fullName>
    </submittedName>
</protein>
<dbReference type="EMBL" id="HBUE01274069">
    <property type="protein sequence ID" value="CAG6565358.1"/>
    <property type="molecule type" value="Transcribed_RNA"/>
</dbReference>
<reference evidence="2" key="1">
    <citation type="submission" date="2021-05" db="EMBL/GenBank/DDBJ databases">
        <authorList>
            <person name="Alioto T."/>
            <person name="Alioto T."/>
            <person name="Gomez Garrido J."/>
        </authorList>
    </citation>
    <scope>NUCLEOTIDE SEQUENCE</scope>
</reference>
<proteinExistence type="predicted"/>
<feature type="signal peptide" evidence="1">
    <location>
        <begin position="1"/>
        <end position="25"/>
    </location>
</feature>